<organism evidence="2 3">
    <name type="scientific">Phenylobacterium soli</name>
    <dbReference type="NCBI Taxonomy" id="2170551"/>
    <lineage>
        <taxon>Bacteria</taxon>
        <taxon>Pseudomonadati</taxon>
        <taxon>Pseudomonadota</taxon>
        <taxon>Alphaproteobacteria</taxon>
        <taxon>Caulobacterales</taxon>
        <taxon>Caulobacteraceae</taxon>
        <taxon>Phenylobacterium</taxon>
    </lineage>
</organism>
<proteinExistence type="predicted"/>
<feature type="transmembrane region" description="Helical" evidence="1">
    <location>
        <begin position="106"/>
        <end position="131"/>
    </location>
</feature>
<protein>
    <submittedName>
        <fullName evidence="2">Uncharacterized protein</fullName>
    </submittedName>
</protein>
<keyword evidence="3" id="KW-1185">Reference proteome</keyword>
<dbReference type="AlphaFoldDB" id="A0A328APU8"/>
<evidence type="ECO:0000256" key="1">
    <source>
        <dbReference type="SAM" id="Phobius"/>
    </source>
</evidence>
<dbReference type="Proteomes" id="UP000249254">
    <property type="component" value="Unassembled WGS sequence"/>
</dbReference>
<dbReference type="RefSeq" id="WP_111528638.1">
    <property type="nucleotide sequence ID" value="NZ_JBHRSG010000004.1"/>
</dbReference>
<name>A0A328APU8_9CAUL</name>
<reference evidence="3" key="1">
    <citation type="submission" date="2018-05" db="EMBL/GenBank/DDBJ databases">
        <authorList>
            <person name="Li X."/>
        </authorList>
    </citation>
    <scope>NUCLEOTIDE SEQUENCE [LARGE SCALE GENOMIC DNA]</scope>
    <source>
        <strain evidence="3">LX32</strain>
    </source>
</reference>
<keyword evidence="1" id="KW-0472">Membrane</keyword>
<dbReference type="EMBL" id="QFYQ01000001">
    <property type="protein sequence ID" value="RAK54888.1"/>
    <property type="molecule type" value="Genomic_DNA"/>
</dbReference>
<feature type="transmembrane region" description="Helical" evidence="1">
    <location>
        <begin position="74"/>
        <end position="94"/>
    </location>
</feature>
<gene>
    <name evidence="2" type="ORF">DJ017_10295</name>
</gene>
<comment type="caution">
    <text evidence="2">The sequence shown here is derived from an EMBL/GenBank/DDBJ whole genome shotgun (WGS) entry which is preliminary data.</text>
</comment>
<evidence type="ECO:0000313" key="2">
    <source>
        <dbReference type="EMBL" id="RAK54888.1"/>
    </source>
</evidence>
<keyword evidence="1" id="KW-0812">Transmembrane</keyword>
<sequence>MDGSDSGTGKAPRTVPRWWFLVVFAAALASQAYEWTCGACSTWPAELLTSVSQVGAFGFPQLSILLPNGDQPEWLRFVETMALGVVGVAFYWLLIRRFLAPRVRVWVFLLVLVGIPVMDFALALLFLTVGMDLHHRLLGL</sequence>
<keyword evidence="1" id="KW-1133">Transmembrane helix</keyword>
<evidence type="ECO:0000313" key="3">
    <source>
        <dbReference type="Proteomes" id="UP000249254"/>
    </source>
</evidence>
<accession>A0A328APU8</accession>